<evidence type="ECO:0000256" key="1">
    <source>
        <dbReference type="SAM" id="Phobius"/>
    </source>
</evidence>
<sequence>MFNRLLKYLTYGNTFCGVEYNHFQSQDIIYATVLKRSKNELVEDAFISSSSLKDLSSKLPNQKHIYLIVNSEKILTKTISGEKRDALKLVYKAFPNITVDDFYFEVLYQNNMHFVSLCRKDYVDGIISEFSEYKFNIIGFSLGHSSLGILQEYLKTNTIYSSNSKITSDNNGILSIEPSSANSEQYNINGITLDNSYLLSFSGALQSYFGIEDENGNINSKIEELVDDYKQTQFYNQFLKFAGLFILAGLLINFLFFNHYFNKANELEQLSELNEATKTRILNLNASVSKKQKMVDDILKNNSSKSSYYTDRIIKELPKSILLLEFNYQPILKRISKEKPIEIDTDVIEVSGTSNDSAAFSNWISELEKYGWIQSVDILQYGSQSSRTQDFVIKISLNND</sequence>
<gene>
    <name evidence="2" type="ORF">DFQ05_1854</name>
</gene>
<dbReference type="RefSeq" id="WP_132705075.1">
    <property type="nucleotide sequence ID" value="NZ_SMGI01000002.1"/>
</dbReference>
<proteinExistence type="predicted"/>
<protein>
    <submittedName>
        <fullName evidence="2">Tfp pilus assembly protein PilN</fullName>
    </submittedName>
</protein>
<comment type="caution">
    <text evidence="2">The sequence shown here is derived from an EMBL/GenBank/DDBJ whole genome shotgun (WGS) entry which is preliminary data.</text>
</comment>
<dbReference type="EMBL" id="SMGI01000002">
    <property type="protein sequence ID" value="TCK68069.1"/>
    <property type="molecule type" value="Genomic_DNA"/>
</dbReference>
<organism evidence="2 3">
    <name type="scientific">Winogradskyella wandonensis</name>
    <dbReference type="NCBI Taxonomy" id="1442586"/>
    <lineage>
        <taxon>Bacteria</taxon>
        <taxon>Pseudomonadati</taxon>
        <taxon>Bacteroidota</taxon>
        <taxon>Flavobacteriia</taxon>
        <taxon>Flavobacteriales</taxon>
        <taxon>Flavobacteriaceae</taxon>
        <taxon>Winogradskyella</taxon>
    </lineage>
</organism>
<keyword evidence="1" id="KW-1133">Transmembrane helix</keyword>
<evidence type="ECO:0000313" key="3">
    <source>
        <dbReference type="Proteomes" id="UP000295714"/>
    </source>
</evidence>
<name>A0A4R1KV28_9FLAO</name>
<reference evidence="2 3" key="1">
    <citation type="journal article" date="2015" name="Stand. Genomic Sci.">
        <title>Genomic Encyclopedia of Bacterial and Archaeal Type Strains, Phase III: the genomes of soil and plant-associated and newly described type strains.</title>
        <authorList>
            <person name="Whitman W.B."/>
            <person name="Woyke T."/>
            <person name="Klenk H.P."/>
            <person name="Zhou Y."/>
            <person name="Lilburn T.G."/>
            <person name="Beck B.J."/>
            <person name="De Vos P."/>
            <person name="Vandamme P."/>
            <person name="Eisen J.A."/>
            <person name="Garrity G."/>
            <person name="Hugenholtz P."/>
            <person name="Kyrpides N.C."/>
        </authorList>
    </citation>
    <scope>NUCLEOTIDE SEQUENCE [LARGE SCALE GENOMIC DNA]</scope>
    <source>
        <strain evidence="2 3">CECT 8445</strain>
    </source>
</reference>
<keyword evidence="3" id="KW-1185">Reference proteome</keyword>
<evidence type="ECO:0000313" key="2">
    <source>
        <dbReference type="EMBL" id="TCK68069.1"/>
    </source>
</evidence>
<dbReference type="Proteomes" id="UP000295714">
    <property type="component" value="Unassembled WGS sequence"/>
</dbReference>
<keyword evidence="1" id="KW-0812">Transmembrane</keyword>
<feature type="transmembrane region" description="Helical" evidence="1">
    <location>
        <begin position="238"/>
        <end position="261"/>
    </location>
</feature>
<dbReference type="OrthoDB" id="1186626at2"/>
<dbReference type="AlphaFoldDB" id="A0A4R1KV28"/>
<keyword evidence="1" id="KW-0472">Membrane</keyword>
<accession>A0A4R1KV28</accession>